<dbReference type="AlphaFoldDB" id="A0A075AJB7"/>
<dbReference type="Proteomes" id="UP000054324">
    <property type="component" value="Unassembled WGS sequence"/>
</dbReference>
<accession>A0A075AJB7</accession>
<evidence type="ECO:0000313" key="2">
    <source>
        <dbReference type="EMBL" id="KER33104.1"/>
    </source>
</evidence>
<dbReference type="GO" id="GO:0000398">
    <property type="term" value="P:mRNA splicing, via spliceosome"/>
    <property type="evidence" value="ECO:0007669"/>
    <property type="project" value="InterPro"/>
</dbReference>
<comment type="similarity">
    <text evidence="1">Belongs to the PHF5 family.</text>
</comment>
<sequence>MNRLPDKTRQTRRETGALSAYAQTFCISDAVTDKFHRVIFRLIHQTRITESEVFAGDINTKVALLSFLKSQLGDRFGVDSGCTPITNCFWPALDSDHTMARAGLTIPLSPGPCNKLTQYWYRARGVSMVTYERSYADGVQSCLFESSTRIKWPLDIVEIDCFDRCWEIYTIRQRYFDLIEQCAGGHGQSLGDRSVRFSGRSLLTRPSSGEGSIVASINMDMLTSRSTITVVRGSHCSSLVFLAWLNLVEQSSSQSIGRLCEKCDGKCVICDSYVRPCTLVRICDECNYGSYQGRCVICGGPGVSDAYYCRQCTCMEKDRDGCPKIVNLGSAKTDLFYERKKWLKWLEREFTNRKVRGSSPTFATRLPLSRFGQPGSIPALVFPSGGMTGVRHGETGPYPGVAVCVPRGPIELYWVVSARHSQSLSYQVGQWLEI</sequence>
<name>A0A075AJB7_OPIVI</name>
<gene>
    <name evidence="2" type="ORF">T265_12691</name>
</gene>
<proteinExistence type="inferred from homology"/>
<dbReference type="OrthoDB" id="10248186at2759"/>
<dbReference type="PANTHER" id="PTHR13120">
    <property type="entry name" value="PHD FINGER-LIKE DOMAIN-CONTAINING PROTEIN 5A"/>
    <property type="match status" value="1"/>
</dbReference>
<keyword evidence="3" id="KW-1185">Reference proteome</keyword>
<evidence type="ECO:0008006" key="4">
    <source>
        <dbReference type="Google" id="ProtNLM"/>
    </source>
</evidence>
<evidence type="ECO:0000313" key="3">
    <source>
        <dbReference type="Proteomes" id="UP000054324"/>
    </source>
</evidence>
<reference evidence="2 3" key="1">
    <citation type="submission" date="2013-11" db="EMBL/GenBank/DDBJ databases">
        <title>Opisthorchis viverrini - life in the bile duct.</title>
        <authorList>
            <person name="Young N.D."/>
            <person name="Nagarajan N."/>
            <person name="Lin S.J."/>
            <person name="Korhonen P.K."/>
            <person name="Jex A.R."/>
            <person name="Hall R.S."/>
            <person name="Safavi-Hemami H."/>
            <person name="Kaewkong W."/>
            <person name="Bertrand D."/>
            <person name="Gao S."/>
            <person name="Seet Q."/>
            <person name="Wongkham S."/>
            <person name="Teh B.T."/>
            <person name="Wongkham C."/>
            <person name="Intapan P.M."/>
            <person name="Maleewong W."/>
            <person name="Yang X."/>
            <person name="Hu M."/>
            <person name="Wang Z."/>
            <person name="Hofmann A."/>
            <person name="Sternberg P.W."/>
            <person name="Tan P."/>
            <person name="Wang J."/>
            <person name="Gasser R.B."/>
        </authorList>
    </citation>
    <scope>NUCLEOTIDE SEQUENCE [LARGE SCALE GENOMIC DNA]</scope>
</reference>
<dbReference type="InterPro" id="IPR005345">
    <property type="entry name" value="PHF5"/>
</dbReference>
<organism evidence="2 3">
    <name type="scientific">Opisthorchis viverrini</name>
    <name type="common">Southeast Asian liver fluke</name>
    <dbReference type="NCBI Taxonomy" id="6198"/>
    <lineage>
        <taxon>Eukaryota</taxon>
        <taxon>Metazoa</taxon>
        <taxon>Spiralia</taxon>
        <taxon>Lophotrochozoa</taxon>
        <taxon>Platyhelminthes</taxon>
        <taxon>Trematoda</taxon>
        <taxon>Digenea</taxon>
        <taxon>Opisthorchiida</taxon>
        <taxon>Opisthorchiata</taxon>
        <taxon>Opisthorchiidae</taxon>
        <taxon>Opisthorchis</taxon>
    </lineage>
</organism>
<dbReference type="CTD" id="20326859"/>
<protein>
    <recommendedName>
        <fullName evidence="4">PHF5-like protein</fullName>
    </recommendedName>
</protein>
<dbReference type="Pfam" id="PF03660">
    <property type="entry name" value="PHF5"/>
    <property type="match status" value="1"/>
</dbReference>
<dbReference type="RefSeq" id="XP_009163218.1">
    <property type="nucleotide sequence ID" value="XM_009164954.1"/>
</dbReference>
<dbReference type="KEGG" id="ovi:T265_12691"/>
<dbReference type="GeneID" id="20326859"/>
<dbReference type="STRING" id="6198.A0A075AJB7"/>
<evidence type="ECO:0000256" key="1">
    <source>
        <dbReference type="ARBA" id="ARBA00008626"/>
    </source>
</evidence>
<dbReference type="EMBL" id="KL596628">
    <property type="protein sequence ID" value="KER33104.1"/>
    <property type="molecule type" value="Genomic_DNA"/>
</dbReference>